<dbReference type="RefSeq" id="WP_221225539.1">
    <property type="nucleotide sequence ID" value="NZ_JACIBY010000001.1"/>
</dbReference>
<dbReference type="AlphaFoldDB" id="A0A7W5ZHC4"/>
<feature type="transmembrane region" description="Helical" evidence="1">
    <location>
        <begin position="155"/>
        <end position="179"/>
    </location>
</feature>
<evidence type="ECO:0000313" key="2">
    <source>
        <dbReference type="EMBL" id="MBB3836858.1"/>
    </source>
</evidence>
<evidence type="ECO:0000256" key="1">
    <source>
        <dbReference type="SAM" id="Phobius"/>
    </source>
</evidence>
<proteinExistence type="predicted"/>
<dbReference type="EMBL" id="JACIBY010000001">
    <property type="protein sequence ID" value="MBB3836858.1"/>
    <property type="molecule type" value="Genomic_DNA"/>
</dbReference>
<organism evidence="2 3">
    <name type="scientific">Runella defluvii</name>
    <dbReference type="NCBI Taxonomy" id="370973"/>
    <lineage>
        <taxon>Bacteria</taxon>
        <taxon>Pseudomonadati</taxon>
        <taxon>Bacteroidota</taxon>
        <taxon>Cytophagia</taxon>
        <taxon>Cytophagales</taxon>
        <taxon>Spirosomataceae</taxon>
        <taxon>Runella</taxon>
    </lineage>
</organism>
<feature type="transmembrane region" description="Helical" evidence="1">
    <location>
        <begin position="191"/>
        <end position="210"/>
    </location>
</feature>
<gene>
    <name evidence="2" type="ORF">FHS57_000840</name>
</gene>
<feature type="transmembrane region" description="Helical" evidence="1">
    <location>
        <begin position="68"/>
        <end position="88"/>
    </location>
</feature>
<feature type="transmembrane region" description="Helical" evidence="1">
    <location>
        <begin position="38"/>
        <end position="56"/>
    </location>
</feature>
<protein>
    <submittedName>
        <fullName evidence="2">Uncharacterized protein</fullName>
    </submittedName>
</protein>
<feature type="transmembrane region" description="Helical" evidence="1">
    <location>
        <begin position="124"/>
        <end position="143"/>
    </location>
</feature>
<sequence length="216" mass="25347">MIQDFLTWMLYHTIYFLIFPIGIALYRYRFIKKERTYVIAFLGLGLLTELTATWFSEVFGTNLPILHLYTVLEFNLIALFYFSFFGYFYSRRLVPSLMVFFTGFAVLNSLFIQKITEFNTYSRGLEALLVIIFSLLCFYKLLIELSSKNPTQQPIFWINTGFLLYFAGNLVLFILSNVILKENKAFNYMSWGLHSCLIALLYILIGIGLWNSPHQK</sequence>
<comment type="caution">
    <text evidence="2">The sequence shown here is derived from an EMBL/GenBank/DDBJ whole genome shotgun (WGS) entry which is preliminary data.</text>
</comment>
<dbReference type="Proteomes" id="UP000541352">
    <property type="component" value="Unassembled WGS sequence"/>
</dbReference>
<feature type="transmembrane region" description="Helical" evidence="1">
    <location>
        <begin position="93"/>
        <end position="112"/>
    </location>
</feature>
<keyword evidence="1" id="KW-0812">Transmembrane</keyword>
<reference evidence="2 3" key="1">
    <citation type="submission" date="2020-08" db="EMBL/GenBank/DDBJ databases">
        <title>Genomic Encyclopedia of Type Strains, Phase IV (KMG-IV): sequencing the most valuable type-strain genomes for metagenomic binning, comparative biology and taxonomic classification.</title>
        <authorList>
            <person name="Goeker M."/>
        </authorList>
    </citation>
    <scope>NUCLEOTIDE SEQUENCE [LARGE SCALE GENOMIC DNA]</scope>
    <source>
        <strain evidence="2 3">DSM 17976</strain>
    </source>
</reference>
<keyword evidence="1" id="KW-1133">Transmembrane helix</keyword>
<name>A0A7W5ZHC4_9BACT</name>
<evidence type="ECO:0000313" key="3">
    <source>
        <dbReference type="Proteomes" id="UP000541352"/>
    </source>
</evidence>
<keyword evidence="1" id="KW-0472">Membrane</keyword>
<accession>A0A7W5ZHC4</accession>
<keyword evidence="3" id="KW-1185">Reference proteome</keyword>
<feature type="transmembrane region" description="Helical" evidence="1">
    <location>
        <begin position="6"/>
        <end position="26"/>
    </location>
</feature>